<evidence type="ECO:0000313" key="2">
    <source>
        <dbReference type="Proteomes" id="UP000220341"/>
    </source>
</evidence>
<dbReference type="Proteomes" id="UP000220341">
    <property type="component" value="Unassembled WGS sequence"/>
</dbReference>
<accession>A0AAE5P3G4</accession>
<evidence type="ECO:0000313" key="1">
    <source>
        <dbReference type="EMBL" id="PES34528.1"/>
    </source>
</evidence>
<organism evidence="1 2">
    <name type="scientific">Priestia megaterium</name>
    <name type="common">Bacillus megaterium</name>
    <dbReference type="NCBI Taxonomy" id="1404"/>
    <lineage>
        <taxon>Bacteria</taxon>
        <taxon>Bacillati</taxon>
        <taxon>Bacillota</taxon>
        <taxon>Bacilli</taxon>
        <taxon>Bacillales</taxon>
        <taxon>Bacillaceae</taxon>
        <taxon>Priestia</taxon>
    </lineage>
</organism>
<gene>
    <name evidence="1" type="ORF">CN497_20140</name>
</gene>
<dbReference type="AlphaFoldDB" id="A0AAE5P3G4"/>
<sequence length="68" mass="7766">MLPIALDKVAVAKQEEQKIVVKVSELINKIKSNLQSSVEVAFRTSSLWNYILTAFSKKSYLCWDISYV</sequence>
<name>A0AAE5P3G4_PRIMG</name>
<proteinExistence type="predicted"/>
<dbReference type="RefSeq" id="WP_029319823.1">
    <property type="nucleotide sequence ID" value="NZ_CATKQG010000027.1"/>
</dbReference>
<reference evidence="1 2" key="1">
    <citation type="submission" date="2017-09" db="EMBL/GenBank/DDBJ databases">
        <title>Large-scale bioinformatics analysis of Bacillus genomes uncovers conserved roles of natural products in bacterial physiology.</title>
        <authorList>
            <consortium name="Agbiome Team Llc"/>
            <person name="Bleich R.M."/>
            <person name="Kirk G.J."/>
            <person name="Santa Maria K.C."/>
            <person name="Allen S.E."/>
            <person name="Farag S."/>
            <person name="Shank E.A."/>
            <person name="Bowers A."/>
        </authorList>
    </citation>
    <scope>NUCLEOTIDE SEQUENCE [LARGE SCALE GENOMIC DNA]</scope>
    <source>
        <strain evidence="1 2">AFS003013</strain>
    </source>
</reference>
<dbReference type="EMBL" id="NTYW01000028">
    <property type="protein sequence ID" value="PES34528.1"/>
    <property type="molecule type" value="Genomic_DNA"/>
</dbReference>
<protein>
    <submittedName>
        <fullName evidence="1">Uncharacterized protein</fullName>
    </submittedName>
</protein>
<comment type="caution">
    <text evidence="1">The sequence shown here is derived from an EMBL/GenBank/DDBJ whole genome shotgun (WGS) entry which is preliminary data.</text>
</comment>